<evidence type="ECO:0000256" key="1">
    <source>
        <dbReference type="SAM" id="Coils"/>
    </source>
</evidence>
<accession>A0A433T0D1</accession>
<name>A0A433T0D1_ELYCH</name>
<feature type="region of interest" description="Disordered" evidence="2">
    <location>
        <begin position="69"/>
        <end position="141"/>
    </location>
</feature>
<feature type="compositionally biased region" description="Basic and acidic residues" evidence="2">
    <location>
        <begin position="70"/>
        <end position="93"/>
    </location>
</feature>
<dbReference type="AlphaFoldDB" id="A0A433T0D1"/>
<proteinExistence type="predicted"/>
<keyword evidence="4" id="KW-1185">Reference proteome</keyword>
<comment type="caution">
    <text evidence="3">The sequence shown here is derived from an EMBL/GenBank/DDBJ whole genome shotgun (WGS) entry which is preliminary data.</text>
</comment>
<feature type="compositionally biased region" description="Acidic residues" evidence="2">
    <location>
        <begin position="225"/>
        <end position="243"/>
    </location>
</feature>
<feature type="compositionally biased region" description="Polar residues" evidence="2">
    <location>
        <begin position="244"/>
        <end position="261"/>
    </location>
</feature>
<feature type="coiled-coil region" evidence="1">
    <location>
        <begin position="25"/>
        <end position="52"/>
    </location>
</feature>
<evidence type="ECO:0000313" key="4">
    <source>
        <dbReference type="Proteomes" id="UP000271974"/>
    </source>
</evidence>
<organism evidence="3 4">
    <name type="scientific">Elysia chlorotica</name>
    <name type="common">Eastern emerald elysia</name>
    <name type="synonym">Sea slug</name>
    <dbReference type="NCBI Taxonomy" id="188477"/>
    <lineage>
        <taxon>Eukaryota</taxon>
        <taxon>Metazoa</taxon>
        <taxon>Spiralia</taxon>
        <taxon>Lophotrochozoa</taxon>
        <taxon>Mollusca</taxon>
        <taxon>Gastropoda</taxon>
        <taxon>Heterobranchia</taxon>
        <taxon>Euthyneura</taxon>
        <taxon>Panpulmonata</taxon>
        <taxon>Sacoglossa</taxon>
        <taxon>Placobranchoidea</taxon>
        <taxon>Plakobranchidae</taxon>
        <taxon>Elysia</taxon>
    </lineage>
</organism>
<protein>
    <submittedName>
        <fullName evidence="3">Uncharacterized protein</fullName>
    </submittedName>
</protein>
<evidence type="ECO:0000313" key="3">
    <source>
        <dbReference type="EMBL" id="RUS74999.1"/>
    </source>
</evidence>
<dbReference type="Proteomes" id="UP000271974">
    <property type="component" value="Unassembled WGS sequence"/>
</dbReference>
<reference evidence="3 4" key="1">
    <citation type="submission" date="2019-01" db="EMBL/GenBank/DDBJ databases">
        <title>A draft genome assembly of the solar-powered sea slug Elysia chlorotica.</title>
        <authorList>
            <person name="Cai H."/>
            <person name="Li Q."/>
            <person name="Fang X."/>
            <person name="Li J."/>
            <person name="Curtis N.E."/>
            <person name="Altenburger A."/>
            <person name="Shibata T."/>
            <person name="Feng M."/>
            <person name="Maeda T."/>
            <person name="Schwartz J.A."/>
            <person name="Shigenobu S."/>
            <person name="Lundholm N."/>
            <person name="Nishiyama T."/>
            <person name="Yang H."/>
            <person name="Hasebe M."/>
            <person name="Li S."/>
            <person name="Pierce S.K."/>
            <person name="Wang J."/>
        </authorList>
    </citation>
    <scope>NUCLEOTIDE SEQUENCE [LARGE SCALE GENOMIC DNA]</scope>
    <source>
        <strain evidence="3">EC2010</strain>
        <tissue evidence="3">Whole organism of an adult</tissue>
    </source>
</reference>
<feature type="non-terminal residue" evidence="3">
    <location>
        <position position="276"/>
    </location>
</feature>
<dbReference type="EMBL" id="RQTK01000778">
    <property type="protein sequence ID" value="RUS74999.1"/>
    <property type="molecule type" value="Genomic_DNA"/>
</dbReference>
<gene>
    <name evidence="3" type="ORF">EGW08_017222</name>
</gene>
<evidence type="ECO:0000256" key="2">
    <source>
        <dbReference type="SAM" id="MobiDB-lite"/>
    </source>
</evidence>
<feature type="region of interest" description="Disordered" evidence="2">
    <location>
        <begin position="225"/>
        <end position="276"/>
    </location>
</feature>
<sequence>MAPNIEGNGLTNALKQVYYIHKSIVAELMSKNQILEEECRKLKKDSTNSKNTGACSSCHHLKRRLKYALQRRDSEQTSPHKEKELKLRAEQSKTKSQKRLSDEISGNSRTLEHESSMQTNFSKKRKSLPPNDLSDLSVGTENPNTSELLLLEKSTKLDTSGLHNATVLAPETEMINPATQAPELQHGHRTTETCQTAFDTSLVLAGKAERSKMFTVPETLNIEVSVDEDGESTDDELFGDEPNDNGTTFNEENKDPNSSQSEAEKLSLQSKDICLT</sequence>
<keyword evidence="1" id="KW-0175">Coiled coil</keyword>